<dbReference type="PANTHER" id="PTHR36838:SF3">
    <property type="entry name" value="TRANSPORTER AUXIN EFFLUX CARRIER EC FAMILY"/>
    <property type="match status" value="1"/>
</dbReference>
<feature type="transmembrane region" description="Helical" evidence="8">
    <location>
        <begin position="70"/>
        <end position="90"/>
    </location>
</feature>
<feature type="transmembrane region" description="Helical" evidence="8">
    <location>
        <begin position="39"/>
        <end position="58"/>
    </location>
</feature>
<evidence type="ECO:0000256" key="8">
    <source>
        <dbReference type="SAM" id="Phobius"/>
    </source>
</evidence>
<feature type="transmembrane region" description="Helical" evidence="8">
    <location>
        <begin position="131"/>
        <end position="152"/>
    </location>
</feature>
<evidence type="ECO:0000256" key="5">
    <source>
        <dbReference type="ARBA" id="ARBA00022692"/>
    </source>
</evidence>
<evidence type="ECO:0000256" key="4">
    <source>
        <dbReference type="ARBA" id="ARBA00022475"/>
    </source>
</evidence>
<keyword evidence="3" id="KW-0813">Transport</keyword>
<protein>
    <submittedName>
        <fullName evidence="9">AEC family transporter</fullName>
    </submittedName>
</protein>
<feature type="transmembrane region" description="Helical" evidence="8">
    <location>
        <begin position="228"/>
        <end position="251"/>
    </location>
</feature>
<dbReference type="Gene3D" id="1.20.1530.20">
    <property type="match status" value="1"/>
</dbReference>
<feature type="transmembrane region" description="Helical" evidence="8">
    <location>
        <begin position="164"/>
        <end position="182"/>
    </location>
</feature>
<reference evidence="9 10" key="1">
    <citation type="submission" date="2022-03" db="EMBL/GenBank/DDBJ databases">
        <title>Novel taxa within the pig intestine.</title>
        <authorList>
            <person name="Wylensek D."/>
            <person name="Bishof K."/>
            <person name="Afrizal A."/>
            <person name="Clavel T."/>
        </authorList>
    </citation>
    <scope>NUCLEOTIDE SEQUENCE [LARGE SCALE GENOMIC DNA]</scope>
    <source>
        <strain evidence="9 10">CLA-KB-P66</strain>
    </source>
</reference>
<feature type="transmembrane region" description="Helical" evidence="8">
    <location>
        <begin position="194"/>
        <end position="216"/>
    </location>
</feature>
<feature type="transmembrane region" description="Helical" evidence="8">
    <location>
        <begin position="102"/>
        <end position="125"/>
    </location>
</feature>
<dbReference type="PANTHER" id="PTHR36838">
    <property type="entry name" value="AUXIN EFFLUX CARRIER FAMILY PROTEIN"/>
    <property type="match status" value="1"/>
</dbReference>
<dbReference type="EMBL" id="JALBUT010000007">
    <property type="protein sequence ID" value="MDX8415929.1"/>
    <property type="molecule type" value="Genomic_DNA"/>
</dbReference>
<dbReference type="InterPro" id="IPR004776">
    <property type="entry name" value="Mem_transp_PIN-like"/>
</dbReference>
<keyword evidence="7 8" id="KW-0472">Membrane</keyword>
<feature type="transmembrane region" description="Helical" evidence="8">
    <location>
        <begin position="6"/>
        <end position="27"/>
    </location>
</feature>
<sequence length="314" mass="34120">MNELSFTASMLAVLPIYAIIASGSFARKVGWIAPAGDSTLMKVAVELTLPCFILYNLLENDKLRSVSFSISTIVLGMAITAISIFVSWIGGKILRLKVGDGLRTFVVTAGVQNYGFFIIALVAILMPNSEFTGLVLTFNVGCDLIFWSVGFLMISNAKKMSFDFLKKGPVWAVFLGLFLMWTGLDKYIGDSVKIFLKLMGGVAIPVNLMLFGTLIVDMLDLKKIAWKIVLAGTTLRMLILPAMLVLSLTFLPLSNPLKMLILMQSLAPSGVMSAVLAKHFGGHPHISVQITIATCAISLITLPLWLNLGLKIIN</sequence>
<comment type="caution">
    <text evidence="9">The sequence shown here is derived from an EMBL/GenBank/DDBJ whole genome shotgun (WGS) entry which is preliminary data.</text>
</comment>
<dbReference type="Proteomes" id="UP001275932">
    <property type="component" value="Unassembled WGS sequence"/>
</dbReference>
<evidence type="ECO:0000256" key="7">
    <source>
        <dbReference type="ARBA" id="ARBA00023136"/>
    </source>
</evidence>
<keyword evidence="6 8" id="KW-1133">Transmembrane helix</keyword>
<dbReference type="InterPro" id="IPR038770">
    <property type="entry name" value="Na+/solute_symporter_sf"/>
</dbReference>
<feature type="transmembrane region" description="Helical" evidence="8">
    <location>
        <begin position="288"/>
        <end position="306"/>
    </location>
</feature>
<comment type="similarity">
    <text evidence="2">Belongs to the auxin efflux carrier (TC 2.A.69) family.</text>
</comment>
<keyword evidence="10" id="KW-1185">Reference proteome</keyword>
<name>A0ABU4WI90_9BACT</name>
<evidence type="ECO:0000256" key="3">
    <source>
        <dbReference type="ARBA" id="ARBA00022448"/>
    </source>
</evidence>
<dbReference type="Pfam" id="PF03547">
    <property type="entry name" value="Mem_trans"/>
    <property type="match status" value="2"/>
</dbReference>
<evidence type="ECO:0000256" key="1">
    <source>
        <dbReference type="ARBA" id="ARBA00004651"/>
    </source>
</evidence>
<comment type="subcellular location">
    <subcellularLocation>
        <location evidence="1">Cell membrane</location>
        <topology evidence="1">Multi-pass membrane protein</topology>
    </subcellularLocation>
</comment>
<proteinExistence type="inferred from homology"/>
<evidence type="ECO:0000313" key="10">
    <source>
        <dbReference type="Proteomes" id="UP001275932"/>
    </source>
</evidence>
<accession>A0ABU4WI90</accession>
<organism evidence="9 10">
    <name type="scientific">Intestinicryptomonas porci</name>
    <dbReference type="NCBI Taxonomy" id="2926320"/>
    <lineage>
        <taxon>Bacteria</taxon>
        <taxon>Pseudomonadati</taxon>
        <taxon>Verrucomicrobiota</taxon>
        <taxon>Opitutia</taxon>
        <taxon>Opitutales</taxon>
        <taxon>Intestinicryptomonaceae</taxon>
        <taxon>Intestinicryptomonas</taxon>
    </lineage>
</organism>
<evidence type="ECO:0000313" key="9">
    <source>
        <dbReference type="EMBL" id="MDX8415929.1"/>
    </source>
</evidence>
<keyword evidence="4" id="KW-1003">Cell membrane</keyword>
<gene>
    <name evidence="9" type="ORF">MOX91_07040</name>
</gene>
<keyword evidence="5 8" id="KW-0812">Transmembrane</keyword>
<evidence type="ECO:0000256" key="2">
    <source>
        <dbReference type="ARBA" id="ARBA00010145"/>
    </source>
</evidence>
<evidence type="ECO:0000256" key="6">
    <source>
        <dbReference type="ARBA" id="ARBA00022989"/>
    </source>
</evidence>
<dbReference type="RefSeq" id="WP_370397382.1">
    <property type="nucleotide sequence ID" value="NZ_JALBUT010000007.1"/>
</dbReference>